<dbReference type="GO" id="GO:0003677">
    <property type="term" value="F:DNA binding"/>
    <property type="evidence" value="ECO:0007669"/>
    <property type="project" value="InterPro"/>
</dbReference>
<dbReference type="KEGG" id="abut:Ami103574_01640"/>
<dbReference type="GO" id="GO:0006355">
    <property type="term" value="P:regulation of DNA-templated transcription"/>
    <property type="evidence" value="ECO:0007669"/>
    <property type="project" value="InterPro"/>
</dbReference>
<keyword evidence="3" id="KW-1185">Reference proteome</keyword>
<proteinExistence type="predicted"/>
<dbReference type="PRINTS" id="PR00038">
    <property type="entry name" value="HTHLUXR"/>
</dbReference>
<sequence length="182" mass="20984">MKLTELENYKNFKDLSIEELKNGYIKKEETGEYACIYCGESFEEGVIYPHGERLLTAEKAVSEHIWEEHGGAFHSLVNLDKQICGLSEIQKSMLYYLYEGNDNKDICDEMGISAATVRTHKFNLQKAKREAKILLALLETAEDETAGSQKRPLEIKKDIDQSNTSRFELNSLHPFFTQFKYK</sequence>
<dbReference type="Gene3D" id="1.10.10.10">
    <property type="entry name" value="Winged helix-like DNA-binding domain superfamily/Winged helix DNA-binding domain"/>
    <property type="match status" value="1"/>
</dbReference>
<accession>A0A858BT16</accession>
<organism evidence="2 3">
    <name type="scientific">Aminipila butyrica</name>
    <dbReference type="NCBI Taxonomy" id="433296"/>
    <lineage>
        <taxon>Bacteria</taxon>
        <taxon>Bacillati</taxon>
        <taxon>Bacillota</taxon>
        <taxon>Clostridia</taxon>
        <taxon>Peptostreptococcales</taxon>
        <taxon>Anaerovoracaceae</taxon>
        <taxon>Aminipila</taxon>
    </lineage>
</organism>
<dbReference type="EMBL" id="CP048649">
    <property type="protein sequence ID" value="QIB68090.1"/>
    <property type="molecule type" value="Genomic_DNA"/>
</dbReference>
<gene>
    <name evidence="2" type="ORF">Ami103574_01640</name>
</gene>
<dbReference type="InterPro" id="IPR036388">
    <property type="entry name" value="WH-like_DNA-bd_sf"/>
</dbReference>
<evidence type="ECO:0000259" key="1">
    <source>
        <dbReference type="SMART" id="SM00421"/>
    </source>
</evidence>
<evidence type="ECO:0000313" key="2">
    <source>
        <dbReference type="EMBL" id="QIB68090.1"/>
    </source>
</evidence>
<feature type="domain" description="HTH luxR-type" evidence="1">
    <location>
        <begin position="83"/>
        <end position="137"/>
    </location>
</feature>
<dbReference type="RefSeq" id="WP_163065010.1">
    <property type="nucleotide sequence ID" value="NZ_CP048649.1"/>
</dbReference>
<dbReference type="AlphaFoldDB" id="A0A858BT16"/>
<reference evidence="2 3" key="1">
    <citation type="submission" date="2020-02" db="EMBL/GenBank/DDBJ databases">
        <authorList>
            <person name="Kim Y.B."/>
            <person name="Roh S.W."/>
        </authorList>
    </citation>
    <scope>NUCLEOTIDE SEQUENCE [LARGE SCALE GENOMIC DNA]</scope>
    <source>
        <strain evidence="2 3">DSM 103574</strain>
    </source>
</reference>
<dbReference type="SUPFAM" id="SSF46894">
    <property type="entry name" value="C-terminal effector domain of the bipartite response regulators"/>
    <property type="match status" value="1"/>
</dbReference>
<evidence type="ECO:0000313" key="3">
    <source>
        <dbReference type="Proteomes" id="UP000466848"/>
    </source>
</evidence>
<protein>
    <recommendedName>
        <fullName evidence="1">HTH luxR-type domain-containing protein</fullName>
    </recommendedName>
</protein>
<dbReference type="InterPro" id="IPR016032">
    <property type="entry name" value="Sig_transdc_resp-reg_C-effctor"/>
</dbReference>
<dbReference type="Proteomes" id="UP000466848">
    <property type="component" value="Chromosome"/>
</dbReference>
<dbReference type="InterPro" id="IPR000792">
    <property type="entry name" value="Tscrpt_reg_LuxR_C"/>
</dbReference>
<dbReference type="SMART" id="SM00421">
    <property type="entry name" value="HTH_LUXR"/>
    <property type="match status" value="1"/>
</dbReference>
<name>A0A858BT16_9FIRM</name>
<dbReference type="Pfam" id="PF00196">
    <property type="entry name" value="GerE"/>
    <property type="match status" value="1"/>
</dbReference>